<evidence type="ECO:0000256" key="7">
    <source>
        <dbReference type="ARBA" id="ARBA00023150"/>
    </source>
</evidence>
<evidence type="ECO:0000256" key="6">
    <source>
        <dbReference type="ARBA" id="ARBA00023134"/>
    </source>
</evidence>
<dbReference type="Gene3D" id="3.90.550.10">
    <property type="entry name" value="Spore Coat Polysaccharide Biosynthesis Protein SpsA, Chain A"/>
    <property type="match status" value="1"/>
</dbReference>
<name>A0A074MCU9_ERYLO</name>
<dbReference type="GO" id="GO:0006777">
    <property type="term" value="P:Mo-molybdopterin cofactor biosynthetic process"/>
    <property type="evidence" value="ECO:0007669"/>
    <property type="project" value="UniProtKB-KW"/>
</dbReference>
<evidence type="ECO:0000256" key="3">
    <source>
        <dbReference type="ARBA" id="ARBA00022723"/>
    </source>
</evidence>
<keyword evidence="6" id="KW-0342">GTP-binding</keyword>
<evidence type="ECO:0000313" key="10">
    <source>
        <dbReference type="Proteomes" id="UP000027647"/>
    </source>
</evidence>
<dbReference type="CDD" id="cd02503">
    <property type="entry name" value="MobA"/>
    <property type="match status" value="1"/>
</dbReference>
<sequence length="211" mass="22690">MAHTSLEKSVASKVDPTVPIVIAAGGNGSRIGGFKHARLLAGQSLLDRAIDWANTHADRIAIAVRSVDQIAIAGIPLLTDEQVDIGPISALSSAFAFAATHNHPRVLVIGCDMPFLPDDLLLRLKEAIGESGCAMPVSAGKDHPMAAMWRVDRPVLKDYIANGGRSLWSFAEASGVVQVSWESEPEQDPFANINDETALTEARHRLKRRAR</sequence>
<dbReference type="OrthoDB" id="9788394at2"/>
<keyword evidence="4" id="KW-0547">Nucleotide-binding</keyword>
<keyword evidence="1" id="KW-0963">Cytoplasm</keyword>
<evidence type="ECO:0000259" key="8">
    <source>
        <dbReference type="Pfam" id="PF12804"/>
    </source>
</evidence>
<dbReference type="AlphaFoldDB" id="A0A074MCU9"/>
<dbReference type="InterPro" id="IPR029044">
    <property type="entry name" value="Nucleotide-diphossugar_trans"/>
</dbReference>
<proteinExistence type="predicted"/>
<dbReference type="InterPro" id="IPR025877">
    <property type="entry name" value="MobA-like_NTP_Trfase"/>
</dbReference>
<reference evidence="9 10" key="1">
    <citation type="submission" date="2014-04" db="EMBL/GenBank/DDBJ databases">
        <title>A comprehensive comparison of genomes of Erythrobacter spp. strains.</title>
        <authorList>
            <person name="Zheng Q."/>
        </authorList>
    </citation>
    <scope>NUCLEOTIDE SEQUENCE [LARGE SCALE GENOMIC DNA]</scope>
    <source>
        <strain evidence="9 10">DSM 6997</strain>
    </source>
</reference>
<dbReference type="GO" id="GO:0046872">
    <property type="term" value="F:metal ion binding"/>
    <property type="evidence" value="ECO:0007669"/>
    <property type="project" value="UniProtKB-KW"/>
</dbReference>
<keyword evidence="10" id="KW-1185">Reference proteome</keyword>
<keyword evidence="5" id="KW-0460">Magnesium</keyword>
<dbReference type="GO" id="GO:0016779">
    <property type="term" value="F:nucleotidyltransferase activity"/>
    <property type="evidence" value="ECO:0007669"/>
    <property type="project" value="TreeGrafter"/>
</dbReference>
<keyword evidence="2" id="KW-0808">Transferase</keyword>
<dbReference type="PANTHER" id="PTHR19136:SF81">
    <property type="entry name" value="MOLYBDENUM COFACTOR GUANYLYLTRANSFERASE"/>
    <property type="match status" value="1"/>
</dbReference>
<dbReference type="GO" id="GO:0005525">
    <property type="term" value="F:GTP binding"/>
    <property type="evidence" value="ECO:0007669"/>
    <property type="project" value="UniProtKB-KW"/>
</dbReference>
<accession>A0A074MCU9</accession>
<keyword evidence="3" id="KW-0479">Metal-binding</keyword>
<evidence type="ECO:0000256" key="2">
    <source>
        <dbReference type="ARBA" id="ARBA00022679"/>
    </source>
</evidence>
<dbReference type="STRING" id="1044.EH31_10955"/>
<dbReference type="eggNOG" id="COG0746">
    <property type="taxonomic scope" value="Bacteria"/>
</dbReference>
<comment type="caution">
    <text evidence="9">The sequence shown here is derived from an EMBL/GenBank/DDBJ whole genome shotgun (WGS) entry which is preliminary data.</text>
</comment>
<evidence type="ECO:0000256" key="4">
    <source>
        <dbReference type="ARBA" id="ARBA00022741"/>
    </source>
</evidence>
<dbReference type="EMBL" id="JMIW01000004">
    <property type="protein sequence ID" value="KEO89668.1"/>
    <property type="molecule type" value="Genomic_DNA"/>
</dbReference>
<dbReference type="Proteomes" id="UP000027647">
    <property type="component" value="Unassembled WGS sequence"/>
</dbReference>
<evidence type="ECO:0000313" key="9">
    <source>
        <dbReference type="EMBL" id="KEO89668.1"/>
    </source>
</evidence>
<keyword evidence="7" id="KW-0501">Molybdenum cofactor biosynthesis</keyword>
<dbReference type="InterPro" id="IPR013482">
    <property type="entry name" value="Molybde_CF_guanTrfase"/>
</dbReference>
<feature type="domain" description="MobA-like NTP transferase" evidence="8">
    <location>
        <begin position="21"/>
        <end position="167"/>
    </location>
</feature>
<dbReference type="PANTHER" id="PTHR19136">
    <property type="entry name" value="MOLYBDENUM COFACTOR GUANYLYLTRANSFERASE"/>
    <property type="match status" value="1"/>
</dbReference>
<organism evidence="9 10">
    <name type="scientific">Erythrobacter longus</name>
    <dbReference type="NCBI Taxonomy" id="1044"/>
    <lineage>
        <taxon>Bacteria</taxon>
        <taxon>Pseudomonadati</taxon>
        <taxon>Pseudomonadota</taxon>
        <taxon>Alphaproteobacteria</taxon>
        <taxon>Sphingomonadales</taxon>
        <taxon>Erythrobacteraceae</taxon>
        <taxon>Erythrobacter/Porphyrobacter group</taxon>
        <taxon>Erythrobacter</taxon>
    </lineage>
</organism>
<dbReference type="SUPFAM" id="SSF53448">
    <property type="entry name" value="Nucleotide-diphospho-sugar transferases"/>
    <property type="match status" value="1"/>
</dbReference>
<evidence type="ECO:0000256" key="1">
    <source>
        <dbReference type="ARBA" id="ARBA00022490"/>
    </source>
</evidence>
<protein>
    <recommendedName>
        <fullName evidence="8">MobA-like NTP transferase domain-containing protein</fullName>
    </recommendedName>
</protein>
<dbReference type="Pfam" id="PF12804">
    <property type="entry name" value="NTP_transf_3"/>
    <property type="match status" value="1"/>
</dbReference>
<evidence type="ECO:0000256" key="5">
    <source>
        <dbReference type="ARBA" id="ARBA00022842"/>
    </source>
</evidence>
<gene>
    <name evidence="9" type="ORF">EH31_10955</name>
</gene>